<keyword evidence="2" id="KW-1185">Reference proteome</keyword>
<comment type="caution">
    <text evidence="1">The sequence shown here is derived from an EMBL/GenBank/DDBJ whole genome shotgun (WGS) entry which is preliminary data.</text>
</comment>
<sequence length="225" mass="25636">MMTHWQKNHRTMGVYHPVKSKAEQFIQQYQNGYVLTEKELAEQNVIILALPASEVIPFIDQLLAKNSSPPNTCFVNMATSLLTKEIKNKFPDLPILGVKYMGHSKDLLERGNGLFITESPLPVSIEDFFKDLGEVKVDSEELLIQVNKLATYYAIKAALEIESQFAKKGFDDEYVQRALTSLAPEVIRSYSEGSLGHFGKEVVQELQREVVETDEHTWKSRRTDE</sequence>
<gene>
    <name evidence="1" type="ORF">F9802_13875</name>
</gene>
<organism evidence="1 2">
    <name type="scientific">Bacillus aerolatus</name>
    <dbReference type="NCBI Taxonomy" id="2653354"/>
    <lineage>
        <taxon>Bacteria</taxon>
        <taxon>Bacillati</taxon>
        <taxon>Bacillota</taxon>
        <taxon>Bacilli</taxon>
        <taxon>Bacillales</taxon>
        <taxon>Bacillaceae</taxon>
        <taxon>Bacillus</taxon>
    </lineage>
</organism>
<evidence type="ECO:0000313" key="2">
    <source>
        <dbReference type="Proteomes" id="UP000429595"/>
    </source>
</evidence>
<dbReference type="Proteomes" id="UP000429595">
    <property type="component" value="Unassembled WGS sequence"/>
</dbReference>
<proteinExistence type="predicted"/>
<accession>A0A6I1FDK2</accession>
<dbReference type="Gene3D" id="3.40.50.720">
    <property type="entry name" value="NAD(P)-binding Rossmann-like Domain"/>
    <property type="match status" value="1"/>
</dbReference>
<dbReference type="EMBL" id="WEIO01000008">
    <property type="protein sequence ID" value="KAB7705662.1"/>
    <property type="molecule type" value="Genomic_DNA"/>
</dbReference>
<protein>
    <recommendedName>
        <fullName evidence="3">6-phosphogluconate dehydrogenase NADP-binding domain-containing protein</fullName>
    </recommendedName>
</protein>
<name>A0A6I1FDK2_9BACI</name>
<evidence type="ECO:0008006" key="3">
    <source>
        <dbReference type="Google" id="ProtNLM"/>
    </source>
</evidence>
<evidence type="ECO:0000313" key="1">
    <source>
        <dbReference type="EMBL" id="KAB7705662.1"/>
    </source>
</evidence>
<reference evidence="1 2" key="1">
    <citation type="submission" date="2019-10" db="EMBL/GenBank/DDBJ databases">
        <title>Bacillus aerolatum sp. nov., isolated from bioaerosol of sport playgrounds.</title>
        <authorList>
            <person name="Chen P."/>
            <person name="Zhang G."/>
        </authorList>
    </citation>
    <scope>NUCLEOTIDE SEQUENCE [LARGE SCALE GENOMIC DNA]</scope>
    <source>
        <strain evidence="1 2">CX253</strain>
    </source>
</reference>
<dbReference type="AlphaFoldDB" id="A0A6I1FDK2"/>